<organism evidence="2 3">
    <name type="scientific">Enterococcus wangshanyuanii</name>
    <dbReference type="NCBI Taxonomy" id="2005703"/>
    <lineage>
        <taxon>Bacteria</taxon>
        <taxon>Bacillati</taxon>
        <taxon>Bacillota</taxon>
        <taxon>Bacilli</taxon>
        <taxon>Lactobacillales</taxon>
        <taxon>Enterococcaceae</taxon>
        <taxon>Enterococcus</taxon>
    </lineage>
</organism>
<keyword evidence="1" id="KW-1133">Transmembrane helix</keyword>
<name>A0ABQ1PCV6_9ENTE</name>
<keyword evidence="3" id="KW-1185">Reference proteome</keyword>
<dbReference type="EMBL" id="BMKI01000006">
    <property type="protein sequence ID" value="GGC94759.1"/>
    <property type="molecule type" value="Genomic_DNA"/>
</dbReference>
<evidence type="ECO:0000256" key="1">
    <source>
        <dbReference type="SAM" id="Phobius"/>
    </source>
</evidence>
<proteinExistence type="predicted"/>
<reference evidence="3" key="1">
    <citation type="journal article" date="2019" name="Int. J. Syst. Evol. Microbiol.">
        <title>The Global Catalogue of Microorganisms (GCM) 10K type strain sequencing project: providing services to taxonomists for standard genome sequencing and annotation.</title>
        <authorList>
            <consortium name="The Broad Institute Genomics Platform"/>
            <consortium name="The Broad Institute Genome Sequencing Center for Infectious Disease"/>
            <person name="Wu L."/>
            <person name="Ma J."/>
        </authorList>
    </citation>
    <scope>NUCLEOTIDE SEQUENCE [LARGE SCALE GENOMIC DNA]</scope>
    <source>
        <strain evidence="3">CGMCC 1.15942</strain>
    </source>
</reference>
<keyword evidence="1" id="KW-0812">Transmembrane</keyword>
<keyword evidence="1" id="KW-0472">Membrane</keyword>
<gene>
    <name evidence="2" type="ORF">GCM10011573_25500</name>
</gene>
<comment type="caution">
    <text evidence="2">The sequence shown here is derived from an EMBL/GenBank/DDBJ whole genome shotgun (WGS) entry which is preliminary data.</text>
</comment>
<dbReference type="RefSeq" id="WP_088270570.1">
    <property type="nucleotide sequence ID" value="NZ_BMKI01000006.1"/>
</dbReference>
<accession>A0ABQ1PCV6</accession>
<feature type="transmembrane region" description="Helical" evidence="1">
    <location>
        <begin position="12"/>
        <end position="30"/>
    </location>
</feature>
<protein>
    <recommendedName>
        <fullName evidence="4">Holin</fullName>
    </recommendedName>
</protein>
<evidence type="ECO:0008006" key="4">
    <source>
        <dbReference type="Google" id="ProtNLM"/>
    </source>
</evidence>
<evidence type="ECO:0000313" key="3">
    <source>
        <dbReference type="Proteomes" id="UP000630615"/>
    </source>
</evidence>
<dbReference type="Proteomes" id="UP000630615">
    <property type="component" value="Unassembled WGS sequence"/>
</dbReference>
<evidence type="ECO:0000313" key="2">
    <source>
        <dbReference type="EMBL" id="GGC94759.1"/>
    </source>
</evidence>
<sequence length="75" mass="8257">MNTTNLDTFLKGGFLTIVTFGACFMILKHWKGAEWLKIGSTIFIALILNDLVNNQGAAVFGAVKWFAGLFGINFK</sequence>